<feature type="region of interest" description="Disordered" evidence="1">
    <location>
        <begin position="1"/>
        <end position="81"/>
    </location>
</feature>
<organism evidence="3 4">
    <name type="scientific">Rhizoctonia solani</name>
    <dbReference type="NCBI Taxonomy" id="456999"/>
    <lineage>
        <taxon>Eukaryota</taxon>
        <taxon>Fungi</taxon>
        <taxon>Dikarya</taxon>
        <taxon>Basidiomycota</taxon>
        <taxon>Agaricomycotina</taxon>
        <taxon>Agaricomycetes</taxon>
        <taxon>Cantharellales</taxon>
        <taxon>Ceratobasidiaceae</taxon>
        <taxon>Rhizoctonia</taxon>
    </lineage>
</organism>
<reference evidence="3" key="1">
    <citation type="submission" date="2021-01" db="EMBL/GenBank/DDBJ databases">
        <authorList>
            <person name="Kaushik A."/>
        </authorList>
    </citation>
    <scope>NUCLEOTIDE SEQUENCE</scope>
    <source>
        <strain evidence="3">AG2-2IIIB</strain>
    </source>
</reference>
<dbReference type="AlphaFoldDB" id="A0A8H2X5U5"/>
<feature type="compositionally biased region" description="Basic and acidic residues" evidence="1">
    <location>
        <begin position="55"/>
        <end position="81"/>
    </location>
</feature>
<evidence type="ECO:0000256" key="1">
    <source>
        <dbReference type="SAM" id="MobiDB-lite"/>
    </source>
</evidence>
<evidence type="ECO:0000313" key="4">
    <source>
        <dbReference type="Proteomes" id="UP000663843"/>
    </source>
</evidence>
<sequence>MPKRSSTGSVASESSVTTRSQKRAKVDETEGNPSPNPTEEANEEPEVSPEENDEEKDRGSYEENTEENHEENHKENSEEGEPIIRDPKYYFDDGNLVLCVKHVLFKIHASLFKAHSEDFFNRLNPQAHGSTEPGGTCDEDAIIISDVQPSRLRNLMRVIYCLPSKNAVFRDKKAVVDNFVCYLDVAVLSRKFGMEAMQQWAEKELAKVARNSGIPLAVQLEDFYDKESDSDDELYVEDGPGYYTAHVFVEAIQYARAVSHHTLLQDMLSILEYYASCLESNVMFFVTVFRIEDLRTTEPSLFGFFFLLLLDCGNQTWIEKSFTQEERMALFSAQSFLTPLPKSLKASIFTPLFRMPTDAKKFATILSEGKCKDGCHKEIFSHWKEAFTVDYYDDVNGREFSDSIEALATLPFRRLNFVTGVSRVKCLPCRRAIIGKLDEGMQEVFARLGGYYKVYE</sequence>
<feature type="compositionally biased region" description="Low complexity" evidence="1">
    <location>
        <begin position="1"/>
        <end position="18"/>
    </location>
</feature>
<gene>
    <name evidence="3" type="ORF">RDB_LOCUS49730</name>
</gene>
<dbReference type="InterPro" id="IPR011333">
    <property type="entry name" value="SKP1/BTB/POZ_sf"/>
</dbReference>
<dbReference type="Gene3D" id="3.30.710.10">
    <property type="entry name" value="Potassium Channel Kv1.1, Chain A"/>
    <property type="match status" value="1"/>
</dbReference>
<name>A0A8H2X5U5_9AGAM</name>
<comment type="caution">
    <text evidence="3">The sequence shown here is derived from an EMBL/GenBank/DDBJ whole genome shotgun (WGS) entry which is preliminary data.</text>
</comment>
<dbReference type="Proteomes" id="UP000663843">
    <property type="component" value="Unassembled WGS sequence"/>
</dbReference>
<feature type="compositionally biased region" description="Acidic residues" evidence="1">
    <location>
        <begin position="40"/>
        <end position="54"/>
    </location>
</feature>
<proteinExistence type="predicted"/>
<dbReference type="EMBL" id="CAJMWT010001718">
    <property type="protein sequence ID" value="CAE6416837.1"/>
    <property type="molecule type" value="Genomic_DNA"/>
</dbReference>
<accession>A0A8H2X5U5</accession>
<protein>
    <recommendedName>
        <fullName evidence="2">BTB domain-containing protein</fullName>
    </recommendedName>
</protein>
<evidence type="ECO:0000259" key="2">
    <source>
        <dbReference type="PROSITE" id="PS50097"/>
    </source>
</evidence>
<feature type="domain" description="BTB" evidence="2">
    <location>
        <begin position="94"/>
        <end position="160"/>
    </location>
</feature>
<dbReference type="InterPro" id="IPR000210">
    <property type="entry name" value="BTB/POZ_dom"/>
</dbReference>
<evidence type="ECO:0000313" key="3">
    <source>
        <dbReference type="EMBL" id="CAE6416837.1"/>
    </source>
</evidence>
<dbReference type="PROSITE" id="PS50097">
    <property type="entry name" value="BTB"/>
    <property type="match status" value="1"/>
</dbReference>